<protein>
    <recommendedName>
        <fullName evidence="3">DUF4048 domain-containing protein</fullName>
    </recommendedName>
</protein>
<gene>
    <name evidence="4" type="ORF">EI97DRAFT_429690</name>
</gene>
<evidence type="ECO:0000259" key="3">
    <source>
        <dbReference type="Pfam" id="PF13257"/>
    </source>
</evidence>
<evidence type="ECO:0000313" key="4">
    <source>
        <dbReference type="EMBL" id="KAF2279917.1"/>
    </source>
</evidence>
<proteinExistence type="predicted"/>
<keyword evidence="5" id="KW-1185">Reference proteome</keyword>
<feature type="compositionally biased region" description="Polar residues" evidence="2">
    <location>
        <begin position="471"/>
        <end position="495"/>
    </location>
</feature>
<dbReference type="AlphaFoldDB" id="A0A6A6JU66"/>
<dbReference type="EMBL" id="ML986485">
    <property type="protein sequence ID" value="KAF2279917.1"/>
    <property type="molecule type" value="Genomic_DNA"/>
</dbReference>
<feature type="region of interest" description="Disordered" evidence="2">
    <location>
        <begin position="465"/>
        <end position="580"/>
    </location>
</feature>
<evidence type="ECO:0000256" key="2">
    <source>
        <dbReference type="SAM" id="MobiDB-lite"/>
    </source>
</evidence>
<evidence type="ECO:0000256" key="1">
    <source>
        <dbReference type="SAM" id="Coils"/>
    </source>
</evidence>
<dbReference type="GeneID" id="54550675"/>
<name>A0A6A6JU66_WESOR</name>
<keyword evidence="1" id="KW-0175">Coiled coil</keyword>
<dbReference type="Pfam" id="PF13257">
    <property type="entry name" value="DUF4048"/>
    <property type="match status" value="1"/>
</dbReference>
<feature type="compositionally biased region" description="Polar residues" evidence="2">
    <location>
        <begin position="539"/>
        <end position="552"/>
    </location>
</feature>
<feature type="compositionally biased region" description="Low complexity" evidence="2">
    <location>
        <begin position="396"/>
        <end position="416"/>
    </location>
</feature>
<dbReference type="OrthoDB" id="4097086at2759"/>
<evidence type="ECO:0000313" key="5">
    <source>
        <dbReference type="Proteomes" id="UP000800097"/>
    </source>
</evidence>
<feature type="region of interest" description="Disordered" evidence="2">
    <location>
        <begin position="222"/>
        <end position="255"/>
    </location>
</feature>
<dbReference type="InterPro" id="IPR025122">
    <property type="entry name" value="DUF4048"/>
</dbReference>
<feature type="region of interest" description="Disordered" evidence="2">
    <location>
        <begin position="369"/>
        <end position="425"/>
    </location>
</feature>
<feature type="compositionally biased region" description="Low complexity" evidence="2">
    <location>
        <begin position="223"/>
        <end position="246"/>
    </location>
</feature>
<dbReference type="Proteomes" id="UP000800097">
    <property type="component" value="Unassembled WGS sequence"/>
</dbReference>
<feature type="compositionally biased region" description="Basic and acidic residues" evidence="2">
    <location>
        <begin position="386"/>
        <end position="395"/>
    </location>
</feature>
<feature type="compositionally biased region" description="Basic and acidic residues" evidence="2">
    <location>
        <begin position="506"/>
        <end position="515"/>
    </location>
</feature>
<sequence length="611" mass="66908">MGSRAGPRLLKTCLTWFRGGTLLFRLLSLPCALLALHLELHGTSTATTALLLGRLRRRLRLHRLLVRMFKRKNHEEDGAVVNTLFFLGGADVMDRPLRPPNQEPLQQPGPGQGRTRPSLHKDAAARPSCKSGAGIPSPTIALTPPPPDSHHPHPPQFPPHPRDAPLLTSAPDPSAAAATTLPSRPPASVSAATAVAMPSHTRSASHVDVVKQGKRLSLQFPIQPAAGSNSPAPSPRSRPQSWIVSPSPVPSPEVLPSPTETNFLATLAAQERYVLELREELAKAEEDLKQVKKYWATHQTIRQRNELRSLTQLQPLRNDLAGIRPDQEDEDGSTLWMQKEMERRKSLLNGTRTSTRKVFSGSRHLRTLSLLSPDKTHAPSFPQPPDIRDSRETTDTTRPAATRSSASSDRPAPSSHASKEERYDLTGLSGIQRDALLRTGKQIAADFKDGLLTFIEDIRQATVGEEAANTAEPSASTTAQGPSANGARKSSNSRPPLNRASSSKKAASEQSKDIGEDFWTAHGLSTPEPPKNQQKRRTSMSGTIGIHQTTHPTTRRHKSRTSRMRPRRQSPARPVPEPAPARSALWKMLLFETVSATPFRGRTWSSCRPPI</sequence>
<accession>A0A6A6JU66</accession>
<feature type="compositionally biased region" description="Low complexity" evidence="2">
    <location>
        <begin position="164"/>
        <end position="199"/>
    </location>
</feature>
<feature type="domain" description="DUF4048" evidence="3">
    <location>
        <begin position="364"/>
        <end position="545"/>
    </location>
</feature>
<organism evidence="4 5">
    <name type="scientific">Westerdykella ornata</name>
    <dbReference type="NCBI Taxonomy" id="318751"/>
    <lineage>
        <taxon>Eukaryota</taxon>
        <taxon>Fungi</taxon>
        <taxon>Dikarya</taxon>
        <taxon>Ascomycota</taxon>
        <taxon>Pezizomycotina</taxon>
        <taxon>Dothideomycetes</taxon>
        <taxon>Pleosporomycetidae</taxon>
        <taxon>Pleosporales</taxon>
        <taxon>Sporormiaceae</taxon>
        <taxon>Westerdykella</taxon>
    </lineage>
</organism>
<feature type="coiled-coil region" evidence="1">
    <location>
        <begin position="267"/>
        <end position="294"/>
    </location>
</feature>
<dbReference type="RefSeq" id="XP_033657456.1">
    <property type="nucleotide sequence ID" value="XM_033797500.1"/>
</dbReference>
<feature type="compositionally biased region" description="Basic residues" evidence="2">
    <location>
        <begin position="553"/>
        <end position="570"/>
    </location>
</feature>
<feature type="region of interest" description="Disordered" evidence="2">
    <location>
        <begin position="95"/>
        <end position="207"/>
    </location>
</feature>
<reference evidence="4" key="1">
    <citation type="journal article" date="2020" name="Stud. Mycol.">
        <title>101 Dothideomycetes genomes: a test case for predicting lifestyles and emergence of pathogens.</title>
        <authorList>
            <person name="Haridas S."/>
            <person name="Albert R."/>
            <person name="Binder M."/>
            <person name="Bloem J."/>
            <person name="Labutti K."/>
            <person name="Salamov A."/>
            <person name="Andreopoulos B."/>
            <person name="Baker S."/>
            <person name="Barry K."/>
            <person name="Bills G."/>
            <person name="Bluhm B."/>
            <person name="Cannon C."/>
            <person name="Castanera R."/>
            <person name="Culley D."/>
            <person name="Daum C."/>
            <person name="Ezra D."/>
            <person name="Gonzalez J."/>
            <person name="Henrissat B."/>
            <person name="Kuo A."/>
            <person name="Liang C."/>
            <person name="Lipzen A."/>
            <person name="Lutzoni F."/>
            <person name="Magnuson J."/>
            <person name="Mondo S."/>
            <person name="Nolan M."/>
            <person name="Ohm R."/>
            <person name="Pangilinan J."/>
            <person name="Park H.-J."/>
            <person name="Ramirez L."/>
            <person name="Alfaro M."/>
            <person name="Sun H."/>
            <person name="Tritt A."/>
            <person name="Yoshinaga Y."/>
            <person name="Zwiers L.-H."/>
            <person name="Turgeon B."/>
            <person name="Goodwin S."/>
            <person name="Spatafora J."/>
            <person name="Crous P."/>
            <person name="Grigoriev I."/>
        </authorList>
    </citation>
    <scope>NUCLEOTIDE SEQUENCE</scope>
    <source>
        <strain evidence="4">CBS 379.55</strain>
    </source>
</reference>